<name>A0A3B0S464_9ZZZZ</name>
<accession>A0A3B0S464</accession>
<dbReference type="AlphaFoldDB" id="A0A3B0S464"/>
<dbReference type="CDD" id="cd12108">
    <property type="entry name" value="Hr-like"/>
    <property type="match status" value="1"/>
</dbReference>
<organism evidence="2">
    <name type="scientific">hydrothermal vent metagenome</name>
    <dbReference type="NCBI Taxonomy" id="652676"/>
    <lineage>
        <taxon>unclassified sequences</taxon>
        <taxon>metagenomes</taxon>
        <taxon>ecological metagenomes</taxon>
    </lineage>
</organism>
<dbReference type="GO" id="GO:0005886">
    <property type="term" value="C:plasma membrane"/>
    <property type="evidence" value="ECO:0007669"/>
    <property type="project" value="TreeGrafter"/>
</dbReference>
<protein>
    <recommendedName>
        <fullName evidence="1">Hemerythrin-like domain-containing protein</fullName>
    </recommendedName>
</protein>
<sequence>MDNGHETTSTGVLRDEHRLILEVAHALDRMLDDDTNGTPLDYDVVERCITFFRLFADACHHGKEEDLLFPELVKAGLPHDSGPIAVMLYEHEQGRVFVRSMAASIEGARSGNVEANTALRDGAEGFIGLITAHIGKENDVLFNMADGMIVGPECKDLCSQYDATCSRRFEGRSKEELEDLAAEILGRG</sequence>
<feature type="domain" description="Hemerythrin-like" evidence="1">
    <location>
        <begin position="11"/>
        <end position="145"/>
    </location>
</feature>
<evidence type="ECO:0000259" key="1">
    <source>
        <dbReference type="Pfam" id="PF01814"/>
    </source>
</evidence>
<dbReference type="EMBL" id="UOEI01000294">
    <property type="protein sequence ID" value="VAW00841.1"/>
    <property type="molecule type" value="Genomic_DNA"/>
</dbReference>
<dbReference type="PANTHER" id="PTHR39966">
    <property type="entry name" value="BLL2471 PROTEIN-RELATED"/>
    <property type="match status" value="1"/>
</dbReference>
<evidence type="ECO:0000313" key="2">
    <source>
        <dbReference type="EMBL" id="VAW00841.1"/>
    </source>
</evidence>
<proteinExistence type="predicted"/>
<reference evidence="2" key="1">
    <citation type="submission" date="2018-06" db="EMBL/GenBank/DDBJ databases">
        <authorList>
            <person name="Zhirakovskaya E."/>
        </authorList>
    </citation>
    <scope>NUCLEOTIDE SEQUENCE</scope>
</reference>
<dbReference type="Pfam" id="PF01814">
    <property type="entry name" value="Hemerythrin"/>
    <property type="match status" value="1"/>
</dbReference>
<dbReference type="PANTHER" id="PTHR39966:SF1">
    <property type="entry name" value="HEMERYTHRIN-LIKE DOMAIN-CONTAINING PROTEIN"/>
    <property type="match status" value="1"/>
</dbReference>
<dbReference type="InterPro" id="IPR012312">
    <property type="entry name" value="Hemerythrin-like"/>
</dbReference>
<dbReference type="Gene3D" id="1.20.120.520">
    <property type="entry name" value="nmb1532 protein domain like"/>
    <property type="match status" value="1"/>
</dbReference>
<gene>
    <name evidence="2" type="ORF">MNBD_ACTINO01-10</name>
</gene>